<comment type="caution">
    <text evidence="1">The sequence shown here is derived from an EMBL/GenBank/DDBJ whole genome shotgun (WGS) entry which is preliminary data.</text>
</comment>
<dbReference type="EMBL" id="JAWJWF010000002">
    <property type="protein sequence ID" value="KAK6637586.1"/>
    <property type="molecule type" value="Genomic_DNA"/>
</dbReference>
<protein>
    <submittedName>
        <fullName evidence="1">Uncharacterized protein</fullName>
    </submittedName>
</protein>
<organism evidence="1 2">
    <name type="scientific">Polyplax serrata</name>
    <name type="common">Common mouse louse</name>
    <dbReference type="NCBI Taxonomy" id="468196"/>
    <lineage>
        <taxon>Eukaryota</taxon>
        <taxon>Metazoa</taxon>
        <taxon>Ecdysozoa</taxon>
        <taxon>Arthropoda</taxon>
        <taxon>Hexapoda</taxon>
        <taxon>Insecta</taxon>
        <taxon>Pterygota</taxon>
        <taxon>Neoptera</taxon>
        <taxon>Paraneoptera</taxon>
        <taxon>Psocodea</taxon>
        <taxon>Troctomorpha</taxon>
        <taxon>Phthiraptera</taxon>
        <taxon>Anoplura</taxon>
        <taxon>Polyplacidae</taxon>
        <taxon>Polyplax</taxon>
    </lineage>
</organism>
<sequence length="53" mass="5799">MEDLHVTGCPLLKFTENPNVPAPPGLNARDEVQAEAVKLDGEGKPEHQKYGTR</sequence>
<proteinExistence type="predicted"/>
<dbReference type="Proteomes" id="UP001359485">
    <property type="component" value="Unassembled WGS sequence"/>
</dbReference>
<keyword evidence="2" id="KW-1185">Reference proteome</keyword>
<evidence type="ECO:0000313" key="1">
    <source>
        <dbReference type="EMBL" id="KAK6637586.1"/>
    </source>
</evidence>
<evidence type="ECO:0000313" key="2">
    <source>
        <dbReference type="Proteomes" id="UP001359485"/>
    </source>
</evidence>
<gene>
    <name evidence="1" type="ORF">RUM44_008008</name>
</gene>
<accession>A0ABR1BB37</accession>
<reference evidence="1 2" key="1">
    <citation type="submission" date="2023-09" db="EMBL/GenBank/DDBJ databases">
        <title>Genomes of two closely related lineages of the louse Polyplax serrata with different host specificities.</title>
        <authorList>
            <person name="Martinu J."/>
            <person name="Tarabai H."/>
            <person name="Stefka J."/>
            <person name="Hypsa V."/>
        </authorList>
    </citation>
    <scope>NUCLEOTIDE SEQUENCE [LARGE SCALE GENOMIC DNA]</scope>
    <source>
        <strain evidence="1">98ZLc_SE</strain>
    </source>
</reference>
<name>A0ABR1BB37_POLSC</name>